<dbReference type="InterPro" id="IPR036514">
    <property type="entry name" value="SGNH_hydro_sf"/>
</dbReference>
<dbReference type="SUPFAM" id="SSF52266">
    <property type="entry name" value="SGNH hydrolase"/>
    <property type="match status" value="1"/>
</dbReference>
<dbReference type="Pfam" id="PF03629">
    <property type="entry name" value="SASA"/>
    <property type="match status" value="1"/>
</dbReference>
<protein>
    <submittedName>
        <fullName evidence="3">Sialate O-acetylesterase</fullName>
    </submittedName>
</protein>
<dbReference type="PANTHER" id="PTHR22901">
    <property type="entry name" value="SIALATE O-ACETYLESTERASE"/>
    <property type="match status" value="1"/>
</dbReference>
<dbReference type="RefSeq" id="WP_106483520.1">
    <property type="nucleotide sequence ID" value="NZ_LT984417.1"/>
</dbReference>
<dbReference type="Proteomes" id="UP000238739">
    <property type="component" value="Unassembled WGS sequence"/>
</dbReference>
<reference evidence="3" key="1">
    <citation type="submission" date="2018-01" db="EMBL/GenBank/DDBJ databases">
        <authorList>
            <person name="Chaillou S."/>
        </authorList>
    </citation>
    <scope>NUCLEOTIDE SEQUENCE [LARGE SCALE GENOMIC DNA]</scope>
    <source>
        <strain evidence="3">MFPC41A2801</strain>
    </source>
</reference>
<dbReference type="InterPro" id="IPR013783">
    <property type="entry name" value="Ig-like_fold"/>
</dbReference>
<dbReference type="InterPro" id="IPR005181">
    <property type="entry name" value="SASA"/>
</dbReference>
<organism evidence="3 4">
    <name type="scientific">Latilactobacillus fuchuensis</name>
    <dbReference type="NCBI Taxonomy" id="164393"/>
    <lineage>
        <taxon>Bacteria</taxon>
        <taxon>Bacillati</taxon>
        <taxon>Bacillota</taxon>
        <taxon>Bacilli</taxon>
        <taxon>Lactobacillales</taxon>
        <taxon>Lactobacillaceae</taxon>
        <taxon>Latilactobacillus</taxon>
    </lineage>
</organism>
<evidence type="ECO:0000313" key="4">
    <source>
        <dbReference type="Proteomes" id="UP000238739"/>
    </source>
</evidence>
<keyword evidence="1" id="KW-0378">Hydrolase</keyword>
<gene>
    <name evidence="3" type="ORF">LFUMFP_450027</name>
</gene>
<comment type="caution">
    <text evidence="3">The sequence shown here is derived from an EMBL/GenBank/DDBJ whole genome shotgun (WGS) entry which is preliminary data.</text>
</comment>
<name>A0A2N9DXS7_9LACO</name>
<dbReference type="InterPro" id="IPR039329">
    <property type="entry name" value="SIAE"/>
</dbReference>
<keyword evidence="4" id="KW-1185">Reference proteome</keyword>
<dbReference type="GO" id="GO:0001681">
    <property type="term" value="F:sialate O-acetylesterase activity"/>
    <property type="evidence" value="ECO:0007669"/>
    <property type="project" value="InterPro"/>
</dbReference>
<dbReference type="Gene3D" id="2.60.40.10">
    <property type="entry name" value="Immunoglobulins"/>
    <property type="match status" value="1"/>
</dbReference>
<dbReference type="GO" id="GO:0005975">
    <property type="term" value="P:carbohydrate metabolic process"/>
    <property type="evidence" value="ECO:0007669"/>
    <property type="project" value="TreeGrafter"/>
</dbReference>
<evidence type="ECO:0000256" key="1">
    <source>
        <dbReference type="ARBA" id="ARBA00022801"/>
    </source>
</evidence>
<sequence>MTNNRFKLEALFSDNMVLPVGKAFRIGGQGPIGTTVSVKVNNQVQTTTVDKQGQWVCQLAPVNDSRKVYTLQATCGTVTQCVQDIRFGRVILLSGQSNIEYQMKNDHDFKQMQAGLDLTNAFFYVVPQVEAISAAGVVKPAGLAAASWQPIDQQHLGELSAIGFYALLALIKSGLEMPIGLVSCYKGGTSASSWLPATTLTQDAALTATFIKPFEQAVQHKTANQFTVELANYQSQVTQHNLDLQRFIATNPTVSLSDAKDQVGHTPWPPPMTPDSFLRPSGLYQTMTMMIQHYTFDQVVWYQGENDAPQPTVYEKLLVAVITEWRQLLADRTLLYYIVQLPKYADEPHDAWAQIRQAQLKVTQKLSNVHLISITDTGEEHNIHPSAKRVPGMRIGRIMAGNGYSDTPVIADVIRKGLTVELTVNAAQQLTLNSPCDFEYLQAGHWLKTRVIQVGPTHLQVAVPEETQLLRYGYANCPTMQLFNENTDPVAPFVLNLQTKEFE</sequence>
<accession>A0A2N9DXS7</accession>
<feature type="domain" description="Sialate O-acetylesterase" evidence="2">
    <location>
        <begin position="286"/>
        <end position="388"/>
    </location>
</feature>
<evidence type="ECO:0000259" key="2">
    <source>
        <dbReference type="Pfam" id="PF03629"/>
    </source>
</evidence>
<dbReference type="AlphaFoldDB" id="A0A2N9DXS7"/>
<dbReference type="PANTHER" id="PTHR22901:SF0">
    <property type="entry name" value="SIALATE O-ACETYLESTERASE"/>
    <property type="match status" value="1"/>
</dbReference>
<dbReference type="EMBL" id="OGVC01000040">
    <property type="protein sequence ID" value="SPC39601.1"/>
    <property type="molecule type" value="Genomic_DNA"/>
</dbReference>
<evidence type="ECO:0000313" key="3">
    <source>
        <dbReference type="EMBL" id="SPC39601.1"/>
    </source>
</evidence>
<proteinExistence type="predicted"/>
<dbReference type="Gene3D" id="3.40.50.1110">
    <property type="entry name" value="SGNH hydrolase"/>
    <property type="match status" value="1"/>
</dbReference>